<feature type="domain" description="DUF1559" evidence="2">
    <location>
        <begin position="38"/>
        <end position="365"/>
    </location>
</feature>
<evidence type="ECO:0000313" key="4">
    <source>
        <dbReference type="Proteomes" id="UP001500840"/>
    </source>
</evidence>
<accession>A0ABP8M8C0</accession>
<dbReference type="InterPro" id="IPR045584">
    <property type="entry name" value="Pilin-like"/>
</dbReference>
<gene>
    <name evidence="3" type="ORF">GCM10023156_03550</name>
</gene>
<name>A0ABP8M8C0_9BACT</name>
<dbReference type="InterPro" id="IPR012902">
    <property type="entry name" value="N_methyl_site"/>
</dbReference>
<dbReference type="Proteomes" id="UP001500840">
    <property type="component" value="Unassembled WGS sequence"/>
</dbReference>
<dbReference type="NCBIfam" id="TIGR04294">
    <property type="entry name" value="pre_pil_HX9DG"/>
    <property type="match status" value="1"/>
</dbReference>
<comment type="caution">
    <text evidence="3">The sequence shown here is derived from an EMBL/GenBank/DDBJ whole genome shotgun (WGS) entry which is preliminary data.</text>
</comment>
<protein>
    <submittedName>
        <fullName evidence="3">DUF1559 domain-containing protein</fullName>
    </submittedName>
</protein>
<organism evidence="3 4">
    <name type="scientific">Novipirellula rosea</name>
    <dbReference type="NCBI Taxonomy" id="1031540"/>
    <lineage>
        <taxon>Bacteria</taxon>
        <taxon>Pseudomonadati</taxon>
        <taxon>Planctomycetota</taxon>
        <taxon>Planctomycetia</taxon>
        <taxon>Pirellulales</taxon>
        <taxon>Pirellulaceae</taxon>
        <taxon>Novipirellula</taxon>
    </lineage>
</organism>
<dbReference type="PANTHER" id="PTHR30093:SF2">
    <property type="entry name" value="TYPE II SECRETION SYSTEM PROTEIN H"/>
    <property type="match status" value="1"/>
</dbReference>
<evidence type="ECO:0000259" key="2">
    <source>
        <dbReference type="Pfam" id="PF07596"/>
    </source>
</evidence>
<dbReference type="Pfam" id="PF07963">
    <property type="entry name" value="N_methyl"/>
    <property type="match status" value="1"/>
</dbReference>
<dbReference type="EMBL" id="BAABGA010000006">
    <property type="protein sequence ID" value="GAA4444789.1"/>
    <property type="molecule type" value="Genomic_DNA"/>
</dbReference>
<dbReference type="NCBIfam" id="TIGR02532">
    <property type="entry name" value="IV_pilin_GFxxxE"/>
    <property type="match status" value="1"/>
</dbReference>
<dbReference type="RefSeq" id="WP_339942288.1">
    <property type="nucleotide sequence ID" value="NZ_BAABGA010000006.1"/>
</dbReference>
<feature type="compositionally biased region" description="Low complexity" evidence="1">
    <location>
        <begin position="72"/>
        <end position="87"/>
    </location>
</feature>
<dbReference type="InterPro" id="IPR027558">
    <property type="entry name" value="Pre_pil_HX9DG_C"/>
</dbReference>
<dbReference type="Pfam" id="PF07596">
    <property type="entry name" value="SBP_bac_10"/>
    <property type="match status" value="1"/>
</dbReference>
<feature type="region of interest" description="Disordered" evidence="1">
    <location>
        <begin position="70"/>
        <end position="89"/>
    </location>
</feature>
<dbReference type="SUPFAM" id="SSF54523">
    <property type="entry name" value="Pili subunits"/>
    <property type="match status" value="1"/>
</dbReference>
<keyword evidence="4" id="KW-1185">Reference proteome</keyword>
<evidence type="ECO:0000256" key="1">
    <source>
        <dbReference type="SAM" id="MobiDB-lite"/>
    </source>
</evidence>
<dbReference type="PANTHER" id="PTHR30093">
    <property type="entry name" value="GENERAL SECRETION PATHWAY PROTEIN G"/>
    <property type="match status" value="1"/>
</dbReference>
<dbReference type="InterPro" id="IPR011453">
    <property type="entry name" value="DUF1559"/>
</dbReference>
<reference evidence="4" key="1">
    <citation type="journal article" date="2019" name="Int. J. Syst. Evol. Microbiol.">
        <title>The Global Catalogue of Microorganisms (GCM) 10K type strain sequencing project: providing services to taxonomists for standard genome sequencing and annotation.</title>
        <authorList>
            <consortium name="The Broad Institute Genomics Platform"/>
            <consortium name="The Broad Institute Genome Sequencing Center for Infectious Disease"/>
            <person name="Wu L."/>
            <person name="Ma J."/>
        </authorList>
    </citation>
    <scope>NUCLEOTIDE SEQUENCE [LARGE SCALE GENOMIC DNA]</scope>
    <source>
        <strain evidence="4">JCM 17759</strain>
    </source>
</reference>
<sequence>MSTPSPVSHNRRGFTLVELLVVIAIIGVLVGLLLPAVQAAREAARRMSCSNNFKQIGLAVHNYHSAYNQISTHGTGTPGGTRKPTAGNVPRTQNGLEWSWLVGLTPFMEQQALWEQISNPLKDPVTGLNFPPMGPGPRMSISSHTIARYEPFLTEVPGLRCPSDPGTGLPAQGRTNYVACIGDSADLITGAADDNGNVTSANAERGRAANRGFFVHRQTSRFRDVLDGLSNTVCAAEIATDLGDNDIRTRGNLSTTGNVTVANGNTTCDSYVDTARPQFWGTIASGNYETAGGDTAAEAKRGYKWAMSRGIWGNMNTIKPPNGYVCVNTNVFSDGIYPASSRHQGGCHVLMGDGAVKFITDSIEAGNQASAHVGNQAGQLPPGSQSPYGLWGSLGTRASKEVISSEF</sequence>
<dbReference type="Gene3D" id="3.30.700.10">
    <property type="entry name" value="Glycoprotein, Type 4 Pilin"/>
    <property type="match status" value="1"/>
</dbReference>
<proteinExistence type="predicted"/>
<evidence type="ECO:0000313" key="3">
    <source>
        <dbReference type="EMBL" id="GAA4444789.1"/>
    </source>
</evidence>
<dbReference type="PROSITE" id="PS00409">
    <property type="entry name" value="PROKAR_NTER_METHYL"/>
    <property type="match status" value="1"/>
</dbReference>